<evidence type="ECO:0000313" key="4">
    <source>
        <dbReference type="Proteomes" id="UP000692954"/>
    </source>
</evidence>
<evidence type="ECO:0000313" key="3">
    <source>
        <dbReference type="EMBL" id="CAD8089353.1"/>
    </source>
</evidence>
<evidence type="ECO:0000256" key="1">
    <source>
        <dbReference type="SAM" id="Coils"/>
    </source>
</evidence>
<name>A0A8S1NIX4_9CILI</name>
<organism evidence="3 4">
    <name type="scientific">Paramecium sonneborni</name>
    <dbReference type="NCBI Taxonomy" id="65129"/>
    <lineage>
        <taxon>Eukaryota</taxon>
        <taxon>Sar</taxon>
        <taxon>Alveolata</taxon>
        <taxon>Ciliophora</taxon>
        <taxon>Intramacronucleata</taxon>
        <taxon>Oligohymenophorea</taxon>
        <taxon>Peniculida</taxon>
        <taxon>Parameciidae</taxon>
        <taxon>Paramecium</taxon>
    </lineage>
</organism>
<feature type="coiled-coil region" evidence="1">
    <location>
        <begin position="287"/>
        <end position="314"/>
    </location>
</feature>
<reference evidence="3" key="1">
    <citation type="submission" date="2021-01" db="EMBL/GenBank/DDBJ databases">
        <authorList>
            <consortium name="Genoscope - CEA"/>
            <person name="William W."/>
        </authorList>
    </citation>
    <scope>NUCLEOTIDE SEQUENCE</scope>
</reference>
<accession>A0A8S1NIX4</accession>
<keyword evidence="1" id="KW-0175">Coiled coil</keyword>
<sequence length="753" mass="89643">MSKLQQYLSDLKTHQEEEIEIQIDYPNKPDNSDDSEDEQNEILNEILKCMQKGLSEKVFDFDIGNSIRLIDVDDMNKSALYLDALAWLYSNRVDRTYVESLKLKVNLLRVYDTTTIPNVPPQKKNKQLQTQSLNQKTIHLNRNLELKEIIKYGESTLDFKPYMHQYDTLQINPFFNQTSKSLDMQDLTTLIIYNPQFDENLAIIIDPDQLLKVNEQNKQILTGFIKLEIDTSVLDYSNLVSKQFKMSFNEVNDFRERYKYLLNKKDTQTVKIEKSQQIAIDKFINDFRVYDEKLKQAQQTIDQQQQSLSQLSVEEQQFLSLNQQYQQQLKINSNELEKDQQPLFNQQIDQLNYDPQVLQQIDNPNQIGLQQFDVQNQDQQINQIDIEEFNNQLPEFVPDPFGFPDDQQNDLQNPQQTEEQRQQQIEQFQIYQEKKKILQEQFQKQQREAAEKQTQIQEEIKQQLTYQQQFQDIFNDVNAPVDEWDLEQEEEFDQDLAPYEEQQQIQKNNNQSLAIQQQQINVKKKQKKVYPDTFNFDDAIELNRLIVLNTVGNTQRDFGQRELVLKCLADNCQDFDYYRYFEYFTREYTGFLEEEEQQQQVVQIPEPESFGLDEIQIQDQLEVTNQMIEIYQNDLDYYLLPFKVQANNNNEPITIKQLQVILERVIDEIKGQVEFLKIEKTLPMIMNEKISKSKLFAALLFVAKNRGFKLEQKNKQFKDIIIIKKEQIQTIDLDQEEQNQNIIQTDLAMQIER</sequence>
<comment type="caution">
    <text evidence="3">The sequence shown here is derived from an EMBL/GenBank/DDBJ whole genome shotgun (WGS) entry which is preliminary data.</text>
</comment>
<dbReference type="AlphaFoldDB" id="A0A8S1NIX4"/>
<dbReference type="EMBL" id="CAJJDN010000054">
    <property type="protein sequence ID" value="CAD8089353.1"/>
    <property type="molecule type" value="Genomic_DNA"/>
</dbReference>
<keyword evidence="4" id="KW-1185">Reference proteome</keyword>
<feature type="compositionally biased region" description="Low complexity" evidence="2">
    <location>
        <begin position="404"/>
        <end position="422"/>
    </location>
</feature>
<dbReference type="Proteomes" id="UP000692954">
    <property type="component" value="Unassembled WGS sequence"/>
</dbReference>
<gene>
    <name evidence="3" type="ORF">PSON_ATCC_30995.1.T0540072</name>
</gene>
<feature type="region of interest" description="Disordered" evidence="2">
    <location>
        <begin position="398"/>
        <end position="422"/>
    </location>
</feature>
<evidence type="ECO:0000256" key="2">
    <source>
        <dbReference type="SAM" id="MobiDB-lite"/>
    </source>
</evidence>
<protein>
    <submittedName>
        <fullName evidence="3">Uncharacterized protein</fullName>
    </submittedName>
</protein>
<proteinExistence type="predicted"/>